<evidence type="ECO:0000256" key="2">
    <source>
        <dbReference type="ARBA" id="ARBA00022525"/>
    </source>
</evidence>
<proteinExistence type="evidence at transcript level"/>
<comment type="subcellular location">
    <subcellularLocation>
        <location evidence="1">Secreted</location>
    </subcellularLocation>
</comment>
<dbReference type="InterPro" id="IPR005657">
    <property type="entry name" value="Triabi/Procalin"/>
</dbReference>
<dbReference type="GO" id="GO:0090729">
    <property type="term" value="F:toxin activity"/>
    <property type="evidence" value="ECO:0007669"/>
    <property type="project" value="UniProtKB-KW"/>
</dbReference>
<keyword evidence="4 8" id="KW-0732">Signal</keyword>
<keyword evidence="3" id="KW-0800">Toxin</keyword>
<evidence type="ECO:0000313" key="9">
    <source>
        <dbReference type="EMBL" id="ADN29737.1"/>
    </source>
</evidence>
<evidence type="ECO:0000256" key="5">
    <source>
        <dbReference type="ARBA" id="ARBA00023240"/>
    </source>
</evidence>
<dbReference type="Gene3D" id="2.40.128.20">
    <property type="match status" value="1"/>
</dbReference>
<evidence type="ECO:0000256" key="4">
    <source>
        <dbReference type="ARBA" id="ARBA00022729"/>
    </source>
</evidence>
<dbReference type="InterPro" id="IPR012674">
    <property type="entry name" value="Calycin"/>
</dbReference>
<comment type="similarity">
    <text evidence="6">Belongs to the calycin superfamily. Triabin family.</text>
</comment>
<sequence>MIIAVIFFGILTYAFDEYSYDDSVDFERIYSYVIDNSSECKHEPMADFNLTKYLQMTQTYGTYSKYGSVTVCRVLNTEIKECGSVQTNIYGYYQHRKEIYYFEMICNTTVVSMETGEYLADCQMVKDTYPDDLQEYNYDDLQTQISDDSQTHASDDLQTLNPDDLQSLTSDELTKFQLYISVIDTDYKNYAIIYHCMKDEFGIEDNIEIVQTNIFGCEVPIKVVLEGKGEKLEEYIQRNASYCLSHGRHDTTRKEVENNGKQDDKKEK</sequence>
<dbReference type="EMBL" id="HP429237">
    <property type="protein sequence ID" value="ADN29737.1"/>
    <property type="molecule type" value="mRNA"/>
</dbReference>
<keyword evidence="2" id="KW-0964">Secreted</keyword>
<protein>
    <submittedName>
        <fullName evidence="9">Pallidipin-like salivary lipocalin</fullName>
    </submittedName>
</protein>
<evidence type="ECO:0000256" key="3">
    <source>
        <dbReference type="ARBA" id="ARBA00022656"/>
    </source>
</evidence>
<keyword evidence="5" id="KW-1199">Hemostasis impairing toxin</keyword>
<dbReference type="GO" id="GO:0030682">
    <property type="term" value="P:symbiont-mediated perturbation of host defenses"/>
    <property type="evidence" value="ECO:0007669"/>
    <property type="project" value="InterPro"/>
</dbReference>
<feature type="chain" id="PRO_5003159780" evidence="8">
    <location>
        <begin position="17"/>
        <end position="268"/>
    </location>
</feature>
<reference evidence="9" key="1">
    <citation type="journal article" date="2012" name="Am. J. Trop. Med. Hyg.">
        <title>An insight into the sialotranscriptome of Triatoma matogrossensis, a kissing bug associated with fogo selvagem in South America.</title>
        <authorList>
            <person name="Assumpcao T.C."/>
            <person name="Eaton D.P."/>
            <person name="Pham V.M."/>
            <person name="Francischetti I.M."/>
            <person name="Aoki V."/>
            <person name="Hans-Filho G."/>
            <person name="Rivitti E.A."/>
            <person name="Valenzuela J.G."/>
            <person name="Diaz L.A."/>
            <person name="Ribeiro J.M."/>
        </authorList>
    </citation>
    <scope>NUCLEOTIDE SEQUENCE</scope>
    <source>
        <tissue evidence="9">Salivary gland</tissue>
    </source>
</reference>
<organism evidence="9">
    <name type="scientific">Triatoma matogrossensis</name>
    <dbReference type="NCBI Taxonomy" id="162370"/>
    <lineage>
        <taxon>Eukaryota</taxon>
        <taxon>Metazoa</taxon>
        <taxon>Ecdysozoa</taxon>
        <taxon>Arthropoda</taxon>
        <taxon>Hexapoda</taxon>
        <taxon>Insecta</taxon>
        <taxon>Pterygota</taxon>
        <taxon>Neoptera</taxon>
        <taxon>Paraneoptera</taxon>
        <taxon>Hemiptera</taxon>
        <taxon>Heteroptera</taxon>
        <taxon>Panheteroptera</taxon>
        <taxon>Cimicomorpha</taxon>
        <taxon>Reduviidae</taxon>
        <taxon>Triatominae</taxon>
        <taxon>Triatoma</taxon>
    </lineage>
</organism>
<dbReference type="Pfam" id="PF03973">
    <property type="entry name" value="Triabin"/>
    <property type="match status" value="1"/>
</dbReference>
<feature type="region of interest" description="Disordered" evidence="7">
    <location>
        <begin position="247"/>
        <end position="268"/>
    </location>
</feature>
<dbReference type="AlphaFoldDB" id="E2J719"/>
<dbReference type="SUPFAM" id="SSF50814">
    <property type="entry name" value="Lipocalins"/>
    <property type="match status" value="2"/>
</dbReference>
<evidence type="ECO:0000256" key="8">
    <source>
        <dbReference type="SAM" id="SignalP"/>
    </source>
</evidence>
<name>E2J719_9HEMI</name>
<feature type="signal peptide" evidence="8">
    <location>
        <begin position="1"/>
        <end position="16"/>
    </location>
</feature>
<accession>E2J719</accession>
<evidence type="ECO:0000256" key="7">
    <source>
        <dbReference type="SAM" id="MobiDB-lite"/>
    </source>
</evidence>
<evidence type="ECO:0000256" key="1">
    <source>
        <dbReference type="ARBA" id="ARBA00004613"/>
    </source>
</evidence>
<evidence type="ECO:0000256" key="6">
    <source>
        <dbReference type="ARBA" id="ARBA00034121"/>
    </source>
</evidence>
<dbReference type="GO" id="GO:0005576">
    <property type="term" value="C:extracellular region"/>
    <property type="evidence" value="ECO:0007669"/>
    <property type="project" value="UniProtKB-SubCell"/>
</dbReference>